<dbReference type="RefSeq" id="WP_046742196.1">
    <property type="nucleotide sequence ID" value="NZ_LBNQ01000032.1"/>
</dbReference>
<protein>
    <recommendedName>
        <fullName evidence="1">DUF4136 domain-containing protein</fullName>
    </recommendedName>
</protein>
<dbReference type="EMBL" id="LBNQ01000032">
    <property type="protein sequence ID" value="KKW67502.1"/>
    <property type="molecule type" value="Genomic_DNA"/>
</dbReference>
<gene>
    <name evidence="2" type="ORF">AAV94_10080</name>
</gene>
<evidence type="ECO:0000313" key="3">
    <source>
        <dbReference type="Proteomes" id="UP000050580"/>
    </source>
</evidence>
<reference evidence="2 3" key="1">
    <citation type="submission" date="2015-05" db="EMBL/GenBank/DDBJ databases">
        <title>Draft genome sequence of Lampropedia sp. CT6, isolated from the microbial mat of a hot water spring, located at Manikaran, India.</title>
        <authorList>
            <person name="Tripathi C."/>
            <person name="Rani P."/>
            <person name="Mahato N.K."/>
            <person name="Lal R."/>
        </authorList>
    </citation>
    <scope>NUCLEOTIDE SEQUENCE [LARGE SCALE GENOMIC DNA]</scope>
    <source>
        <strain evidence="2 3">CT6</strain>
    </source>
</reference>
<sequence length="207" mass="23555">MTDRSLSSLPQASYRLLILVLAVITLALAGCSSTRVIDNDVRTFSTLASMPEPPTYRLQRLPSQQIDSPFRAMIERIATEELARVGMQRDDTNGALRLELGAYANAYLPDWPYYSNFGFGLGYGPWGWNPAFGYWGGWRDRPPTLYVREVRLILRDSEGNVVYETSARYDDIWTNDEAIYRALFRSALDGFPTPPQGVRRIRHEIVP</sequence>
<dbReference type="Proteomes" id="UP000050580">
    <property type="component" value="Unassembled WGS sequence"/>
</dbReference>
<evidence type="ECO:0000259" key="1">
    <source>
        <dbReference type="Pfam" id="PF13590"/>
    </source>
</evidence>
<accession>A0A0U1PYA5</accession>
<dbReference type="Pfam" id="PF13590">
    <property type="entry name" value="DUF4136"/>
    <property type="match status" value="1"/>
</dbReference>
<proteinExistence type="predicted"/>
<evidence type="ECO:0000313" key="2">
    <source>
        <dbReference type="EMBL" id="KKW67502.1"/>
    </source>
</evidence>
<organism evidence="2 3">
    <name type="scientific">Lampropedia cohaerens</name>
    <dbReference type="NCBI Taxonomy" id="1610491"/>
    <lineage>
        <taxon>Bacteria</taxon>
        <taxon>Pseudomonadati</taxon>
        <taxon>Pseudomonadota</taxon>
        <taxon>Betaproteobacteria</taxon>
        <taxon>Burkholderiales</taxon>
        <taxon>Comamonadaceae</taxon>
        <taxon>Lampropedia</taxon>
    </lineage>
</organism>
<name>A0A0U1PYA5_9BURK</name>
<dbReference type="InterPro" id="IPR025411">
    <property type="entry name" value="DUF4136"/>
</dbReference>
<dbReference type="AlphaFoldDB" id="A0A0U1PYA5"/>
<comment type="caution">
    <text evidence="2">The sequence shown here is derived from an EMBL/GenBank/DDBJ whole genome shotgun (WGS) entry which is preliminary data.</text>
</comment>
<dbReference type="PROSITE" id="PS51257">
    <property type="entry name" value="PROKAR_LIPOPROTEIN"/>
    <property type="match status" value="1"/>
</dbReference>
<feature type="domain" description="DUF4136" evidence="1">
    <location>
        <begin position="53"/>
        <end position="192"/>
    </location>
</feature>
<keyword evidence="3" id="KW-1185">Reference proteome</keyword>